<dbReference type="Proteomes" id="UP001176961">
    <property type="component" value="Unassembled WGS sequence"/>
</dbReference>
<organism evidence="2 3">
    <name type="scientific">Cylicocyclus nassatus</name>
    <name type="common">Nematode worm</name>
    <dbReference type="NCBI Taxonomy" id="53992"/>
    <lineage>
        <taxon>Eukaryota</taxon>
        <taxon>Metazoa</taxon>
        <taxon>Ecdysozoa</taxon>
        <taxon>Nematoda</taxon>
        <taxon>Chromadorea</taxon>
        <taxon>Rhabditida</taxon>
        <taxon>Rhabditina</taxon>
        <taxon>Rhabditomorpha</taxon>
        <taxon>Strongyloidea</taxon>
        <taxon>Strongylidae</taxon>
        <taxon>Cylicocyclus</taxon>
    </lineage>
</organism>
<name>A0AA36DST3_CYLNA</name>
<feature type="region of interest" description="Disordered" evidence="1">
    <location>
        <begin position="1"/>
        <end position="27"/>
    </location>
</feature>
<dbReference type="AlphaFoldDB" id="A0AA36DST3"/>
<feature type="compositionally biased region" description="Basic and acidic residues" evidence="1">
    <location>
        <begin position="8"/>
        <end position="17"/>
    </location>
</feature>
<gene>
    <name evidence="2" type="ORF">CYNAS_LOCUS4067</name>
</gene>
<evidence type="ECO:0000313" key="2">
    <source>
        <dbReference type="EMBL" id="CAJ0592084.1"/>
    </source>
</evidence>
<feature type="compositionally biased region" description="Low complexity" evidence="1">
    <location>
        <begin position="70"/>
        <end position="79"/>
    </location>
</feature>
<evidence type="ECO:0000256" key="1">
    <source>
        <dbReference type="SAM" id="MobiDB-lite"/>
    </source>
</evidence>
<protein>
    <submittedName>
        <fullName evidence="2">Uncharacterized protein</fullName>
    </submittedName>
</protein>
<evidence type="ECO:0000313" key="3">
    <source>
        <dbReference type="Proteomes" id="UP001176961"/>
    </source>
</evidence>
<proteinExistence type="predicted"/>
<keyword evidence="3" id="KW-1185">Reference proteome</keyword>
<dbReference type="EMBL" id="CATQJL010000001">
    <property type="protein sequence ID" value="CAJ0592084.1"/>
    <property type="molecule type" value="Genomic_DNA"/>
</dbReference>
<comment type="caution">
    <text evidence="2">The sequence shown here is derived from an EMBL/GenBank/DDBJ whole genome shotgun (WGS) entry which is preliminary data.</text>
</comment>
<reference evidence="2" key="1">
    <citation type="submission" date="2023-07" db="EMBL/GenBank/DDBJ databases">
        <authorList>
            <consortium name="CYATHOMIX"/>
        </authorList>
    </citation>
    <scope>NUCLEOTIDE SEQUENCE</scope>
    <source>
        <strain evidence="2">N/A</strain>
    </source>
</reference>
<accession>A0AA36DST3</accession>
<sequence length="139" mass="15155">MFPLPVKSMRDARDGPGESRTSPILADWARAPGATAWKSSNCRSFNPVTAACPDRRSGHYPADIANCGDTAAPGPAGRYAPPPRPPTTKPKTEPSIESSSSDLPLEPAFGEIVRIMTELVKREAKKEAKEPRQREMEKR</sequence>
<feature type="region of interest" description="Disordered" evidence="1">
    <location>
        <begin position="54"/>
        <end position="108"/>
    </location>
</feature>